<evidence type="ECO:0000256" key="4">
    <source>
        <dbReference type="SAM" id="MobiDB-lite"/>
    </source>
</evidence>
<keyword evidence="2" id="KW-0863">Zinc-finger</keyword>
<evidence type="ECO:0000256" key="3">
    <source>
        <dbReference type="ARBA" id="ARBA00022833"/>
    </source>
</evidence>
<dbReference type="Gene3D" id="2.20.25.240">
    <property type="match status" value="2"/>
</dbReference>
<reference evidence="7" key="1">
    <citation type="submission" date="2014-01" db="EMBL/GenBank/DDBJ databases">
        <title>The Genome Sequence of Anopheles farauti FAR1 (V2).</title>
        <authorList>
            <consortium name="The Broad Institute Genomics Platform"/>
            <person name="Neafsey D.E."/>
            <person name="Besansky N."/>
            <person name="Howell P."/>
            <person name="Walton C."/>
            <person name="Young S.K."/>
            <person name="Zeng Q."/>
            <person name="Gargeya S."/>
            <person name="Fitzgerald M."/>
            <person name="Haas B."/>
            <person name="Abouelleil A."/>
            <person name="Allen A.W."/>
            <person name="Alvarado L."/>
            <person name="Arachchi H.M."/>
            <person name="Berlin A.M."/>
            <person name="Chapman S.B."/>
            <person name="Gainer-Dewar J."/>
            <person name="Goldberg J."/>
            <person name="Griggs A."/>
            <person name="Gujja S."/>
            <person name="Hansen M."/>
            <person name="Howarth C."/>
            <person name="Imamovic A."/>
            <person name="Ireland A."/>
            <person name="Larimer J."/>
            <person name="McCowan C."/>
            <person name="Murphy C."/>
            <person name="Pearson M."/>
            <person name="Poon T.W."/>
            <person name="Priest M."/>
            <person name="Roberts A."/>
            <person name="Saif S."/>
            <person name="Shea T."/>
            <person name="Sisk P."/>
            <person name="Sykes S."/>
            <person name="Wortman J."/>
            <person name="Nusbaum C."/>
            <person name="Birren B."/>
        </authorList>
    </citation>
    <scope>NUCLEOTIDE SEQUENCE [LARGE SCALE GENOMIC DNA]</scope>
    <source>
        <strain evidence="7">FAR1</strain>
    </source>
</reference>
<evidence type="ECO:0000256" key="1">
    <source>
        <dbReference type="ARBA" id="ARBA00022723"/>
    </source>
</evidence>
<name>A0A182QHJ4_9DIPT</name>
<dbReference type="Pfam" id="PF04500">
    <property type="entry name" value="FLYWCH"/>
    <property type="match status" value="2"/>
</dbReference>
<keyword evidence="3" id="KW-0862">Zinc</keyword>
<feature type="domain" description="FLYWCH-type" evidence="5">
    <location>
        <begin position="19"/>
        <end position="82"/>
    </location>
</feature>
<accession>A0A182QHJ4</accession>
<dbReference type="EnsemblMetazoa" id="AFAF010301-RA">
    <property type="protein sequence ID" value="AFAF010301-PA"/>
    <property type="gene ID" value="AFAF010301"/>
</dbReference>
<evidence type="ECO:0000256" key="2">
    <source>
        <dbReference type="ARBA" id="ARBA00022771"/>
    </source>
</evidence>
<keyword evidence="1" id="KW-0479">Metal-binding</keyword>
<evidence type="ECO:0000259" key="5">
    <source>
        <dbReference type="Pfam" id="PF04500"/>
    </source>
</evidence>
<dbReference type="VEuPathDB" id="VectorBase:AFAF010301"/>
<dbReference type="EMBL" id="AXCN02000110">
    <property type="status" value="NOT_ANNOTATED_CDS"/>
    <property type="molecule type" value="Genomic_DNA"/>
</dbReference>
<proteinExistence type="predicted"/>
<reference evidence="6" key="2">
    <citation type="submission" date="2020-05" db="UniProtKB">
        <authorList>
            <consortium name="EnsemblMetazoa"/>
        </authorList>
    </citation>
    <scope>IDENTIFICATION</scope>
    <source>
        <strain evidence="6">FAR1</strain>
    </source>
</reference>
<keyword evidence="7" id="KW-1185">Reference proteome</keyword>
<sequence length="254" mass="29597">MKNAKGDSSSGLERATFEFTSRGTQCLLYDGHFYSRNKTFENGTRVNWKCRFYHRLHCKARAQTRLIGGVEYVKVFKNEHSHPQEVKSMRRRKRKIKLSFSQHHSATAAHTVVLDGAVTLANFSLTQRGRPLLVHDGYTYIRNGEFADTINWRCSMHRRLRCKAKAITEKRYGKEYVRLSHPEHNHRPKRRKVCCGHYSDEFVAMNRSPDAIGGHVVEHSNYYHDTGRHVTDFSSSAEPKFEPEEDEFSMDLME</sequence>
<dbReference type="GO" id="GO:0008270">
    <property type="term" value="F:zinc ion binding"/>
    <property type="evidence" value="ECO:0007669"/>
    <property type="project" value="UniProtKB-KW"/>
</dbReference>
<dbReference type="AlphaFoldDB" id="A0A182QHJ4"/>
<feature type="compositionally biased region" description="Acidic residues" evidence="4">
    <location>
        <begin position="243"/>
        <end position="254"/>
    </location>
</feature>
<feature type="domain" description="FLYWCH-type" evidence="5">
    <location>
        <begin position="124"/>
        <end position="186"/>
    </location>
</feature>
<organism evidence="6 7">
    <name type="scientific">Anopheles farauti</name>
    <dbReference type="NCBI Taxonomy" id="69004"/>
    <lineage>
        <taxon>Eukaryota</taxon>
        <taxon>Metazoa</taxon>
        <taxon>Ecdysozoa</taxon>
        <taxon>Arthropoda</taxon>
        <taxon>Hexapoda</taxon>
        <taxon>Insecta</taxon>
        <taxon>Pterygota</taxon>
        <taxon>Neoptera</taxon>
        <taxon>Endopterygota</taxon>
        <taxon>Diptera</taxon>
        <taxon>Nematocera</taxon>
        <taxon>Culicoidea</taxon>
        <taxon>Culicidae</taxon>
        <taxon>Anophelinae</taxon>
        <taxon>Anopheles</taxon>
    </lineage>
</organism>
<protein>
    <recommendedName>
        <fullName evidence="5">FLYWCH-type domain-containing protein</fullName>
    </recommendedName>
</protein>
<dbReference type="InterPro" id="IPR007588">
    <property type="entry name" value="Znf_FLYWCH"/>
</dbReference>
<feature type="region of interest" description="Disordered" evidence="4">
    <location>
        <begin position="233"/>
        <end position="254"/>
    </location>
</feature>
<dbReference type="Proteomes" id="UP000075886">
    <property type="component" value="Unassembled WGS sequence"/>
</dbReference>
<evidence type="ECO:0000313" key="7">
    <source>
        <dbReference type="Proteomes" id="UP000075886"/>
    </source>
</evidence>
<dbReference type="STRING" id="69004.A0A182QHJ4"/>
<evidence type="ECO:0000313" key="6">
    <source>
        <dbReference type="EnsemblMetazoa" id="AFAF010301-PA"/>
    </source>
</evidence>